<dbReference type="PANTHER" id="PTHR43065:SF23">
    <property type="entry name" value="SENSOR HISTIDINE KINASE PDTAS"/>
    <property type="match status" value="1"/>
</dbReference>
<dbReference type="GO" id="GO:0006355">
    <property type="term" value="P:regulation of DNA-templated transcription"/>
    <property type="evidence" value="ECO:0007669"/>
    <property type="project" value="InterPro"/>
</dbReference>
<dbReference type="InterPro" id="IPR011495">
    <property type="entry name" value="Sig_transdc_His_kin_sub2_dim/P"/>
</dbReference>
<dbReference type="InterPro" id="IPR016132">
    <property type="entry name" value="Phyto_chromo_attachment"/>
</dbReference>
<name>A0A9X2XAE9_9HYPH</name>
<dbReference type="PROSITE" id="PS50046">
    <property type="entry name" value="PHYTOCHROME_2"/>
    <property type="match status" value="1"/>
</dbReference>
<dbReference type="Pfam" id="PF00360">
    <property type="entry name" value="PHY"/>
    <property type="match status" value="1"/>
</dbReference>
<dbReference type="Gene3D" id="3.30.565.10">
    <property type="entry name" value="Histidine kinase-like ATPase, C-terminal domain"/>
    <property type="match status" value="1"/>
</dbReference>
<dbReference type="AlphaFoldDB" id="A0A9X2XAE9"/>
<evidence type="ECO:0000256" key="5">
    <source>
        <dbReference type="ARBA" id="ARBA00023170"/>
    </source>
</evidence>
<protein>
    <submittedName>
        <fullName evidence="7">GAF domain-containing protein</fullName>
    </submittedName>
</protein>
<dbReference type="InterPro" id="IPR036890">
    <property type="entry name" value="HATPase_C_sf"/>
</dbReference>
<dbReference type="InterPro" id="IPR003018">
    <property type="entry name" value="GAF"/>
</dbReference>
<dbReference type="Gene3D" id="3.30.450.20">
    <property type="entry name" value="PAS domain"/>
    <property type="match status" value="1"/>
</dbReference>
<comment type="similarity">
    <text evidence="1">In the N-terminal section; belongs to the phytochrome family.</text>
</comment>
<evidence type="ECO:0000313" key="7">
    <source>
        <dbReference type="EMBL" id="MCT8991698.1"/>
    </source>
</evidence>
<dbReference type="PANTHER" id="PTHR43065">
    <property type="entry name" value="SENSOR HISTIDINE KINASE"/>
    <property type="match status" value="1"/>
</dbReference>
<gene>
    <name evidence="7" type="ORF">NYR54_15590</name>
</gene>
<accession>A0A9X2XAE9</accession>
<evidence type="ECO:0000256" key="4">
    <source>
        <dbReference type="ARBA" id="ARBA00022991"/>
    </source>
</evidence>
<proteinExistence type="inferred from homology"/>
<dbReference type="Pfam" id="PF13581">
    <property type="entry name" value="HATPase_c_2"/>
    <property type="match status" value="1"/>
</dbReference>
<dbReference type="InterPro" id="IPR013515">
    <property type="entry name" value="Phytochrome_cen-reg"/>
</dbReference>
<evidence type="ECO:0000256" key="1">
    <source>
        <dbReference type="ARBA" id="ARBA00006402"/>
    </source>
</evidence>
<reference evidence="7" key="1">
    <citation type="submission" date="2022-08" db="EMBL/GenBank/DDBJ databases">
        <title>Chelativorans sichuanense sp. nov., a paraffin oil-degrading bacterium isolated from a mixture of oil-based drill cuttings and paddy soil.</title>
        <authorList>
            <person name="Yu J."/>
            <person name="Liu H."/>
            <person name="Chen Q."/>
        </authorList>
    </citation>
    <scope>NUCLEOTIDE SEQUENCE</scope>
    <source>
        <strain evidence="7">SCAU 2101</strain>
    </source>
</reference>
<dbReference type="GO" id="GO:0009584">
    <property type="term" value="P:detection of visible light"/>
    <property type="evidence" value="ECO:0007669"/>
    <property type="project" value="InterPro"/>
</dbReference>
<keyword evidence="4" id="KW-0157">Chromophore</keyword>
<keyword evidence="5" id="KW-0675">Receptor</keyword>
<dbReference type="Pfam" id="PF07568">
    <property type="entry name" value="HisKA_2"/>
    <property type="match status" value="1"/>
</dbReference>
<evidence type="ECO:0000259" key="6">
    <source>
        <dbReference type="PROSITE" id="PS50046"/>
    </source>
</evidence>
<dbReference type="InterPro" id="IPR003594">
    <property type="entry name" value="HATPase_dom"/>
</dbReference>
<dbReference type="Gene3D" id="3.30.450.40">
    <property type="match status" value="1"/>
</dbReference>
<evidence type="ECO:0000313" key="8">
    <source>
        <dbReference type="Proteomes" id="UP001149009"/>
    </source>
</evidence>
<dbReference type="RefSeq" id="WP_261516630.1">
    <property type="nucleotide sequence ID" value="NZ_JAODNV010000018.1"/>
</dbReference>
<keyword evidence="3" id="KW-0716">Sensory transduction</keyword>
<dbReference type="InterPro" id="IPR043150">
    <property type="entry name" value="Phytochrome_PHY_sf"/>
</dbReference>
<dbReference type="SUPFAM" id="SSF55781">
    <property type="entry name" value="GAF domain-like"/>
    <property type="match status" value="2"/>
</dbReference>
<keyword evidence="8" id="KW-1185">Reference proteome</keyword>
<feature type="domain" description="Phytochrome chromophore attachment site" evidence="6">
    <location>
        <begin position="1"/>
        <end position="156"/>
    </location>
</feature>
<comment type="caution">
    <text evidence="7">The sequence shown here is derived from an EMBL/GenBank/DDBJ whole genome shotgun (WGS) entry which is preliminary data.</text>
</comment>
<dbReference type="Pfam" id="PF01590">
    <property type="entry name" value="GAF"/>
    <property type="match status" value="1"/>
</dbReference>
<dbReference type="GO" id="GO:0009881">
    <property type="term" value="F:photoreceptor activity"/>
    <property type="evidence" value="ECO:0007669"/>
    <property type="project" value="UniProtKB-KW"/>
</dbReference>
<sequence>MAELVAAAAQAFRDLTGFDRVMVYRFLEDDAGKVIAEDAVPGRHSFLNHHFPASDIPAQARALYARNLVRVIPDVSYAPAPLRPVRSADNPLDMSDCGLRSVSPVHIQYLKNMGVVASASFSIIKDGVLWGLVACHNFMPRNLALDVRIGCRALAAALARHIKAREDTDTYRERVRLRTFEDRIIELLSREGSLDSALSRHLPEVQQMLDADGVAVVRGDEVVTAGRCPAMADIRALVEWVERKGHQTVFATNELSATGVPLEPVSPLAAGLLAMALSRSEAWFVLWFRAEATEVVNWAGNPHKAATAKADGTLTPRASFIAWSETVRGKARRWTVPEIEAAERLAVAIQNVWQTRRIHELNRKLVRLVEQKETLLKQREFLLGEVNHRVQNSLTIVSSFLSVQSRETGDDATRHALDEARRRIAAVSLVHRRLYGSDKFHTVDGARYIDDLLDDLLASTDKGWGAQLTRNLEPVLLPNDRAVSVGLVLTELFINAHKYAYSGAPGPLQVTLTENDGSFRLAVADQGMGRRVGSSTGFGSRMLDSLVHQLGGTLEFRDNQPGTLAVLSAPIVFEPRGCTQN</sequence>
<dbReference type="SUPFAM" id="SSF55874">
    <property type="entry name" value="ATPase domain of HSP90 chaperone/DNA topoisomerase II/histidine kinase"/>
    <property type="match status" value="1"/>
</dbReference>
<dbReference type="EMBL" id="JAODNV010000018">
    <property type="protein sequence ID" value="MCT8991698.1"/>
    <property type="molecule type" value="Genomic_DNA"/>
</dbReference>
<dbReference type="Proteomes" id="UP001149009">
    <property type="component" value="Unassembled WGS sequence"/>
</dbReference>
<evidence type="ECO:0000256" key="3">
    <source>
        <dbReference type="ARBA" id="ARBA00022606"/>
    </source>
</evidence>
<keyword evidence="2" id="KW-0600">Photoreceptor protein</keyword>
<dbReference type="InterPro" id="IPR001294">
    <property type="entry name" value="Phytochrome"/>
</dbReference>
<evidence type="ECO:0000256" key="2">
    <source>
        <dbReference type="ARBA" id="ARBA00022543"/>
    </source>
</evidence>
<dbReference type="InterPro" id="IPR029016">
    <property type="entry name" value="GAF-like_dom_sf"/>
</dbReference>
<dbReference type="PRINTS" id="PR01033">
    <property type="entry name" value="PHYTOCHROME"/>
</dbReference>
<dbReference type="Gene3D" id="3.30.450.270">
    <property type="match status" value="1"/>
</dbReference>
<organism evidence="7 8">
    <name type="scientific">Chelativorans petroleitrophicus</name>
    <dbReference type="NCBI Taxonomy" id="2975484"/>
    <lineage>
        <taxon>Bacteria</taxon>
        <taxon>Pseudomonadati</taxon>
        <taxon>Pseudomonadota</taxon>
        <taxon>Alphaproteobacteria</taxon>
        <taxon>Hyphomicrobiales</taxon>
        <taxon>Phyllobacteriaceae</taxon>
        <taxon>Chelativorans</taxon>
    </lineage>
</organism>